<dbReference type="AlphaFoldDB" id="D5RS67"/>
<name>D5RS67_9PROT</name>
<dbReference type="InterPro" id="IPR051446">
    <property type="entry name" value="HTH_trans_reg/aminotransferase"/>
</dbReference>
<proteinExistence type="predicted"/>
<dbReference type="SUPFAM" id="SSF46785">
    <property type="entry name" value="Winged helix' DNA-binding domain"/>
    <property type="match status" value="1"/>
</dbReference>
<comment type="caution">
    <text evidence="7">The sequence shown here is derived from an EMBL/GenBank/DDBJ whole genome shotgun (WGS) entry which is preliminary data.</text>
</comment>
<dbReference type="InterPro" id="IPR036388">
    <property type="entry name" value="WH-like_DNA-bd_sf"/>
</dbReference>
<dbReference type="GO" id="GO:0003700">
    <property type="term" value="F:DNA-binding transcription factor activity"/>
    <property type="evidence" value="ECO:0007669"/>
    <property type="project" value="InterPro"/>
</dbReference>
<evidence type="ECO:0000256" key="2">
    <source>
        <dbReference type="ARBA" id="ARBA00023015"/>
    </source>
</evidence>
<gene>
    <name evidence="7" type="ORF">HMPREF0731_3929</name>
</gene>
<feature type="non-terminal residue" evidence="7">
    <location>
        <position position="125"/>
    </location>
</feature>
<keyword evidence="8" id="KW-1185">Reference proteome</keyword>
<feature type="compositionally biased region" description="Pro residues" evidence="5">
    <location>
        <begin position="94"/>
        <end position="103"/>
    </location>
</feature>
<dbReference type="CDD" id="cd07377">
    <property type="entry name" value="WHTH_GntR"/>
    <property type="match status" value="1"/>
</dbReference>
<evidence type="ECO:0000313" key="7">
    <source>
        <dbReference type="EMBL" id="EFH09855.1"/>
    </source>
</evidence>
<dbReference type="GO" id="GO:0003677">
    <property type="term" value="F:DNA binding"/>
    <property type="evidence" value="ECO:0007669"/>
    <property type="project" value="UniProtKB-KW"/>
</dbReference>
<evidence type="ECO:0000256" key="1">
    <source>
        <dbReference type="ARBA" id="ARBA00022898"/>
    </source>
</evidence>
<evidence type="ECO:0000256" key="4">
    <source>
        <dbReference type="ARBA" id="ARBA00023163"/>
    </source>
</evidence>
<sequence length="125" mass="13004">MRRDRAGAAPPTGFWQPALPLGAGPLYRAIADALEADLAAGRLAPGSRLPPQRRLAAALGIDLTTVSRAYAEAARRGLLEGRVGQGSYLRDPAQPRPGTPAPALPLSLAPPDLSMNLPPCPDDPL</sequence>
<dbReference type="SMART" id="SM00345">
    <property type="entry name" value="HTH_GNTR"/>
    <property type="match status" value="1"/>
</dbReference>
<feature type="region of interest" description="Disordered" evidence="5">
    <location>
        <begin position="81"/>
        <end position="125"/>
    </location>
</feature>
<dbReference type="PROSITE" id="PS50949">
    <property type="entry name" value="HTH_GNTR"/>
    <property type="match status" value="1"/>
</dbReference>
<reference evidence="7 8" key="1">
    <citation type="submission" date="2010-04" db="EMBL/GenBank/DDBJ databases">
        <authorList>
            <person name="Qin X."/>
            <person name="Bachman B."/>
            <person name="Battles P."/>
            <person name="Bell A."/>
            <person name="Bess C."/>
            <person name="Bickham C."/>
            <person name="Chaboub L."/>
            <person name="Chen D."/>
            <person name="Coyle M."/>
            <person name="Deiros D.R."/>
            <person name="Dinh H."/>
            <person name="Forbes L."/>
            <person name="Fowler G."/>
            <person name="Francisco L."/>
            <person name="Fu Q."/>
            <person name="Gubbala S."/>
            <person name="Hale W."/>
            <person name="Han Y."/>
            <person name="Hemphill L."/>
            <person name="Highlander S.K."/>
            <person name="Hirani K."/>
            <person name="Hogues M."/>
            <person name="Jackson L."/>
            <person name="Jakkamsetti A."/>
            <person name="Javaid M."/>
            <person name="Jiang H."/>
            <person name="Korchina V."/>
            <person name="Kovar C."/>
            <person name="Lara F."/>
            <person name="Lee S."/>
            <person name="Mata R."/>
            <person name="Mathew T."/>
            <person name="Moen C."/>
            <person name="Morales K."/>
            <person name="Munidasa M."/>
            <person name="Nazareth L."/>
            <person name="Ngo R."/>
            <person name="Nguyen L."/>
            <person name="Okwuonu G."/>
            <person name="Ongeri F."/>
            <person name="Patil S."/>
            <person name="Petrosino J."/>
            <person name="Pham C."/>
            <person name="Pham P."/>
            <person name="Pu L.-L."/>
            <person name="Puazo M."/>
            <person name="Raj R."/>
            <person name="Reid J."/>
            <person name="Rouhana J."/>
            <person name="Saada N."/>
            <person name="Shang Y."/>
            <person name="Simmons D."/>
            <person name="Thornton R."/>
            <person name="Warren J."/>
            <person name="Weissenberger G."/>
            <person name="Zhang J."/>
            <person name="Zhang L."/>
            <person name="Zhou C."/>
            <person name="Zhu D."/>
            <person name="Muzny D."/>
            <person name="Worley K."/>
            <person name="Gibbs R."/>
        </authorList>
    </citation>
    <scope>NUCLEOTIDE SEQUENCE [LARGE SCALE GENOMIC DNA]</scope>
    <source>
        <strain evidence="7 8">ATCC 49957</strain>
    </source>
</reference>
<keyword evidence="4" id="KW-0804">Transcription</keyword>
<evidence type="ECO:0000256" key="5">
    <source>
        <dbReference type="SAM" id="MobiDB-lite"/>
    </source>
</evidence>
<keyword evidence="3" id="KW-0238">DNA-binding</keyword>
<keyword evidence="1" id="KW-0663">Pyridoxal phosphate</keyword>
<organism evidence="7 8">
    <name type="scientific">Pseudoroseomonas cervicalis ATCC 49957</name>
    <dbReference type="NCBI Taxonomy" id="525371"/>
    <lineage>
        <taxon>Bacteria</taxon>
        <taxon>Pseudomonadati</taxon>
        <taxon>Pseudomonadota</taxon>
        <taxon>Alphaproteobacteria</taxon>
        <taxon>Acetobacterales</taxon>
        <taxon>Roseomonadaceae</taxon>
        <taxon>Roseomonas</taxon>
    </lineage>
</organism>
<keyword evidence="2" id="KW-0805">Transcription regulation</keyword>
<dbReference type="PANTHER" id="PTHR46577:SF1">
    <property type="entry name" value="HTH-TYPE TRANSCRIPTIONAL REGULATORY PROTEIN GABR"/>
    <property type="match status" value="1"/>
</dbReference>
<evidence type="ECO:0000313" key="8">
    <source>
        <dbReference type="Proteomes" id="UP000005324"/>
    </source>
</evidence>
<protein>
    <submittedName>
        <fullName evidence="7">Transcriptional regulator, GntR family</fullName>
    </submittedName>
</protein>
<dbReference type="PANTHER" id="PTHR46577">
    <property type="entry name" value="HTH-TYPE TRANSCRIPTIONAL REGULATORY PROTEIN GABR"/>
    <property type="match status" value="1"/>
</dbReference>
<dbReference type="Pfam" id="PF00392">
    <property type="entry name" value="GntR"/>
    <property type="match status" value="1"/>
</dbReference>
<dbReference type="Gene3D" id="1.10.10.10">
    <property type="entry name" value="Winged helix-like DNA-binding domain superfamily/Winged helix DNA-binding domain"/>
    <property type="match status" value="1"/>
</dbReference>
<dbReference type="InterPro" id="IPR036390">
    <property type="entry name" value="WH_DNA-bd_sf"/>
</dbReference>
<evidence type="ECO:0000256" key="3">
    <source>
        <dbReference type="ARBA" id="ARBA00023125"/>
    </source>
</evidence>
<dbReference type="RefSeq" id="WP_007002959.1">
    <property type="nucleotide sequence ID" value="NZ_GG770777.1"/>
</dbReference>
<dbReference type="HOGENOM" id="CLU_157612_0_0_5"/>
<dbReference type="OrthoDB" id="9804020at2"/>
<accession>D5RS67</accession>
<evidence type="ECO:0000259" key="6">
    <source>
        <dbReference type="PROSITE" id="PS50949"/>
    </source>
</evidence>
<dbReference type="EMBL" id="ADVL01000730">
    <property type="protein sequence ID" value="EFH09855.1"/>
    <property type="molecule type" value="Genomic_DNA"/>
</dbReference>
<feature type="domain" description="HTH gntR-type" evidence="6">
    <location>
        <begin position="24"/>
        <end position="92"/>
    </location>
</feature>
<dbReference type="Proteomes" id="UP000005324">
    <property type="component" value="Unassembled WGS sequence"/>
</dbReference>
<dbReference type="InterPro" id="IPR000524">
    <property type="entry name" value="Tscrpt_reg_HTH_GntR"/>
</dbReference>